<reference evidence="2 3" key="1">
    <citation type="submission" date="2021-11" db="EMBL/GenBank/DDBJ databases">
        <authorList>
            <person name="Liang Q."/>
            <person name="Mou H."/>
            <person name="Liu Z."/>
        </authorList>
    </citation>
    <scope>NUCLEOTIDE SEQUENCE [LARGE SCALE GENOMIC DNA]</scope>
    <source>
        <strain evidence="2 3">CHU3</strain>
    </source>
</reference>
<feature type="transmembrane region" description="Helical" evidence="1">
    <location>
        <begin position="604"/>
        <end position="627"/>
    </location>
</feature>
<keyword evidence="1" id="KW-0812">Transmembrane</keyword>
<comment type="caution">
    <text evidence="2">The sequence shown here is derived from an EMBL/GenBank/DDBJ whole genome shotgun (WGS) entry which is preliminary data.</text>
</comment>
<evidence type="ECO:0000313" key="2">
    <source>
        <dbReference type="EMBL" id="MCV2368611.1"/>
    </source>
</evidence>
<organism evidence="2 3">
    <name type="scientific">Roseateles oligotrophus</name>
    <dbReference type="NCBI Taxonomy" id="1769250"/>
    <lineage>
        <taxon>Bacteria</taxon>
        <taxon>Pseudomonadati</taxon>
        <taxon>Pseudomonadota</taxon>
        <taxon>Betaproteobacteria</taxon>
        <taxon>Burkholderiales</taxon>
        <taxon>Sphaerotilaceae</taxon>
        <taxon>Roseateles</taxon>
    </lineage>
</organism>
<dbReference type="RefSeq" id="WP_263571198.1">
    <property type="nucleotide sequence ID" value="NZ_JAJIRN010000004.1"/>
</dbReference>
<keyword evidence="1" id="KW-0472">Membrane</keyword>
<evidence type="ECO:0000313" key="3">
    <source>
        <dbReference type="Proteomes" id="UP001209701"/>
    </source>
</evidence>
<dbReference type="PIRSF" id="PIRSF015380">
    <property type="entry name" value="Site-sp_rcmb"/>
    <property type="match status" value="1"/>
</dbReference>
<dbReference type="Proteomes" id="UP001209701">
    <property type="component" value="Unassembled WGS sequence"/>
</dbReference>
<dbReference type="Pfam" id="PF10136">
    <property type="entry name" value="SpecificRecomb"/>
    <property type="match status" value="1"/>
</dbReference>
<evidence type="ECO:0000256" key="1">
    <source>
        <dbReference type="SAM" id="Phobius"/>
    </source>
</evidence>
<keyword evidence="3" id="KW-1185">Reference proteome</keyword>
<dbReference type="InterPro" id="IPR011385">
    <property type="entry name" value="Site-sp_rcmbase"/>
</dbReference>
<accession>A0ABT2YF09</accession>
<feature type="transmembrane region" description="Helical" evidence="1">
    <location>
        <begin position="383"/>
        <end position="401"/>
    </location>
</feature>
<name>A0ABT2YF09_9BURK</name>
<keyword evidence="1" id="KW-1133">Transmembrane helix</keyword>
<feature type="transmembrane region" description="Helical" evidence="1">
    <location>
        <begin position="548"/>
        <end position="568"/>
    </location>
</feature>
<protein>
    <submittedName>
        <fullName evidence="2">Site-specific recombinase</fullName>
    </submittedName>
</protein>
<sequence>MFGLFKAAPSWDLTALLNAAEPRAPLAKRNLWLARLLEWLRHPAERDEASAGTTLLPVLRLKHLLNVLERNPEHARVFASVLNSIWRDVDAIGLFADVGFAPRVALWGEFLHRLRQHLLPRTADTTDLAELFDLLFPDEADEQWLLALDDDLLQRLSRLLVGQTQTKDWQAPMFSGLTTLVSAIRAEGLSAALRRRMSAELLANQPFEQLASACDDMVDALRAGDGVKTAQALQYLRALLEACRRAAASIPEHLEAYGVSVEIVFALEQMQARIERVEGLLICLVAEQPQRELARLLASLVRVVHERRSITQLFSSHYSLLARKVAERSAETGEHYITRDRADYASMLKHAAGGGAIIVGTTFAKFSVIAIGMSAFWTGFWAGANYAMSFLIIHLLHWTVATKQPAMTAPAMAQKLEHIERDADLQSFVDEVANLLRSQFAGVLGNLAVVAPIVLGIQLLAWALFGAPLVGEKSAHYVLHSLTLLGPSALFAAFTGVLLFASSIVAGWAENWFVLHRLESAIAWNPAIIGRLGAARAQRWAKWWRDNISGVAANVSLGMMLGLVPVLLDFVGLPLDVRHVTLSTGQLAAAVGALGLDIFRLADFWWCVAGIALTGFLNLSVSFYLALKVALRSRGIRLADRARVSSAIWRRVREQPRSFLLPPKADETWRG</sequence>
<feature type="transmembrane region" description="Helical" evidence="1">
    <location>
        <begin position="485"/>
        <end position="509"/>
    </location>
</feature>
<feature type="transmembrane region" description="Helical" evidence="1">
    <location>
        <begin position="443"/>
        <end position="465"/>
    </location>
</feature>
<proteinExistence type="predicted"/>
<dbReference type="EMBL" id="JAJIRN010000004">
    <property type="protein sequence ID" value="MCV2368611.1"/>
    <property type="molecule type" value="Genomic_DNA"/>
</dbReference>
<gene>
    <name evidence="2" type="ORF">LNV07_10975</name>
</gene>